<feature type="transmembrane region" description="Helical" evidence="1">
    <location>
        <begin position="163"/>
        <end position="188"/>
    </location>
</feature>
<evidence type="ECO:0000313" key="2">
    <source>
        <dbReference type="EMBL" id="MDG3002181.1"/>
    </source>
</evidence>
<feature type="transmembrane region" description="Helical" evidence="1">
    <location>
        <begin position="7"/>
        <end position="30"/>
    </location>
</feature>
<feature type="transmembrane region" description="Helical" evidence="1">
    <location>
        <begin position="36"/>
        <end position="58"/>
    </location>
</feature>
<dbReference type="RefSeq" id="WP_277858548.1">
    <property type="nucleotide sequence ID" value="NZ_JARRAG010000001.1"/>
</dbReference>
<proteinExistence type="predicted"/>
<evidence type="ECO:0000313" key="3">
    <source>
        <dbReference type="Proteomes" id="UP001216907"/>
    </source>
</evidence>
<organism evidence="2 3">
    <name type="scientific">Paludisphaera mucosa</name>
    <dbReference type="NCBI Taxonomy" id="3030827"/>
    <lineage>
        <taxon>Bacteria</taxon>
        <taxon>Pseudomonadati</taxon>
        <taxon>Planctomycetota</taxon>
        <taxon>Planctomycetia</taxon>
        <taxon>Isosphaerales</taxon>
        <taxon>Isosphaeraceae</taxon>
        <taxon>Paludisphaera</taxon>
    </lineage>
</organism>
<dbReference type="EMBL" id="JARRAG010000001">
    <property type="protein sequence ID" value="MDG3002181.1"/>
    <property type="molecule type" value="Genomic_DNA"/>
</dbReference>
<sequence length="193" mass="20634">MAAARRLRLTIGELVVFNAAAAACLAILASTRPDRIATYSSVYATILAPVPFFVATAFRSIQRFCAWWASIDVGTSVVDDLGPAGPGKGMDPGPTRDRPHDAICRFLLTALAVLWAFVACFDVPLGAPCFTPAMLVLSMVFVPMIGVYSLLDRSWPRLITMSAGFLLLASLPGLLACSLPSLFSVYGFDQGTR</sequence>
<name>A0ABT6F3N1_9BACT</name>
<keyword evidence="1" id="KW-0812">Transmembrane</keyword>
<feature type="transmembrane region" description="Helical" evidence="1">
    <location>
        <begin position="133"/>
        <end position="151"/>
    </location>
</feature>
<dbReference type="Proteomes" id="UP001216907">
    <property type="component" value="Unassembled WGS sequence"/>
</dbReference>
<reference evidence="2 3" key="1">
    <citation type="submission" date="2023-03" db="EMBL/GenBank/DDBJ databases">
        <title>Paludisphaera mucosa sp. nov. a novel planctomycete from northern fen.</title>
        <authorList>
            <person name="Ivanova A."/>
        </authorList>
    </citation>
    <scope>NUCLEOTIDE SEQUENCE [LARGE SCALE GENOMIC DNA]</scope>
    <source>
        <strain evidence="2 3">Pla2</strain>
    </source>
</reference>
<keyword evidence="1" id="KW-1133">Transmembrane helix</keyword>
<accession>A0ABT6F3N1</accession>
<dbReference type="PROSITE" id="PS51257">
    <property type="entry name" value="PROKAR_LIPOPROTEIN"/>
    <property type="match status" value="1"/>
</dbReference>
<keyword evidence="1" id="KW-0472">Membrane</keyword>
<gene>
    <name evidence="2" type="ORF">PZE19_00120</name>
</gene>
<keyword evidence="3" id="KW-1185">Reference proteome</keyword>
<comment type="caution">
    <text evidence="2">The sequence shown here is derived from an EMBL/GenBank/DDBJ whole genome shotgun (WGS) entry which is preliminary data.</text>
</comment>
<protein>
    <submittedName>
        <fullName evidence="2">Uncharacterized protein</fullName>
    </submittedName>
</protein>
<feature type="transmembrane region" description="Helical" evidence="1">
    <location>
        <begin position="106"/>
        <end position="127"/>
    </location>
</feature>
<evidence type="ECO:0000256" key="1">
    <source>
        <dbReference type="SAM" id="Phobius"/>
    </source>
</evidence>